<evidence type="ECO:0000259" key="1">
    <source>
        <dbReference type="SMART" id="SM00477"/>
    </source>
</evidence>
<dbReference type="Proteomes" id="UP001168613">
    <property type="component" value="Unassembled WGS sequence"/>
</dbReference>
<dbReference type="RefSeq" id="WP_266124263.1">
    <property type="nucleotide sequence ID" value="NZ_JAJHNU010000002.1"/>
</dbReference>
<name>A0ABT8EK93_9BURK</name>
<dbReference type="GO" id="GO:0004519">
    <property type="term" value="F:endonuclease activity"/>
    <property type="evidence" value="ECO:0007669"/>
    <property type="project" value="UniProtKB-KW"/>
</dbReference>
<dbReference type="PANTHER" id="PTHR13966:SF5">
    <property type="entry name" value="ENDONUCLEASE G, MITOCHONDRIAL"/>
    <property type="match status" value="1"/>
</dbReference>
<dbReference type="EMBL" id="JAJHNU010000002">
    <property type="protein sequence ID" value="MDN4121592.1"/>
    <property type="molecule type" value="Genomic_DNA"/>
</dbReference>
<dbReference type="InterPro" id="IPR001604">
    <property type="entry name" value="Endo_G_ENPP1-like_dom"/>
</dbReference>
<dbReference type="Pfam" id="PF01223">
    <property type="entry name" value="Endonuclease_NS"/>
    <property type="match status" value="1"/>
</dbReference>
<keyword evidence="3" id="KW-0255">Endonuclease</keyword>
<dbReference type="InterPro" id="IPR040255">
    <property type="entry name" value="Non-specific_endonuclease"/>
</dbReference>
<dbReference type="InterPro" id="IPR044925">
    <property type="entry name" value="His-Me_finger_sf"/>
</dbReference>
<keyword evidence="4" id="KW-1185">Reference proteome</keyword>
<comment type="caution">
    <text evidence="3">The sequence shown here is derived from an EMBL/GenBank/DDBJ whole genome shotgun (WGS) entry which is preliminary data.</text>
</comment>
<sequence>MDVFILSLASLMSVRKKAAPRNRRSTRSSPPRPLRRLLRQISASAVLAFVAASCALNPNWREQLQIEQLSVGQFSLEDVLPDWRWPALPSLPSLSGNLSTVQSPDGVFVQTSFASCADFFPQRSAPVVPEAPILRELCFTDFALLHSGQYKTPVFVVERLSRSKLSQSSQFKRSDKFYAEARLPQAERAELADYRGSGYSRGHMAPAGDMYSAEGMAQSFSLANMVPQNQRHNAGAWSKIEGDTRKYVQRAQGDVYVYTGPVYESPVQTIGAGKVAIPKYLYKLVYDPNTGKSWVHWHENSPDTKVGAPISYQEFVNRTGLHLLPHLSR</sequence>
<organism evidence="3 4">
    <name type="scientific">Alcaligenes endophyticus</name>
    <dbReference type="NCBI Taxonomy" id="1929088"/>
    <lineage>
        <taxon>Bacteria</taxon>
        <taxon>Pseudomonadati</taxon>
        <taxon>Pseudomonadota</taxon>
        <taxon>Betaproteobacteria</taxon>
        <taxon>Burkholderiales</taxon>
        <taxon>Alcaligenaceae</taxon>
        <taxon>Alcaligenes</taxon>
    </lineage>
</organism>
<dbReference type="Gene3D" id="3.40.570.10">
    <property type="entry name" value="Extracellular Endonuclease, subunit A"/>
    <property type="match status" value="1"/>
</dbReference>
<protein>
    <submittedName>
        <fullName evidence="3">DNA/RNA non-specific endonuclease</fullName>
    </submittedName>
</protein>
<evidence type="ECO:0000313" key="3">
    <source>
        <dbReference type="EMBL" id="MDN4121592.1"/>
    </source>
</evidence>
<feature type="domain" description="ENPP1-3/EXOG-like endonuclease/phosphodiesterase" evidence="1">
    <location>
        <begin position="139"/>
        <end position="329"/>
    </location>
</feature>
<evidence type="ECO:0000313" key="4">
    <source>
        <dbReference type="Proteomes" id="UP001168613"/>
    </source>
</evidence>
<evidence type="ECO:0000259" key="2">
    <source>
        <dbReference type="SMART" id="SM00892"/>
    </source>
</evidence>
<keyword evidence="3" id="KW-0378">Hydrolase</keyword>
<reference evidence="3" key="1">
    <citation type="submission" date="2021-11" db="EMBL/GenBank/DDBJ databases">
        <title>Draft genome sequence of Alcaligenes endophyticus type strain CCUG 75668T.</title>
        <authorList>
            <person name="Salva-Serra F."/>
            <person name="Duran R.E."/>
            <person name="Seeger M."/>
            <person name="Moore E.R.B."/>
            <person name="Jaen-Luchoro D."/>
        </authorList>
    </citation>
    <scope>NUCLEOTIDE SEQUENCE</scope>
    <source>
        <strain evidence="3">CCUG 75668</strain>
    </source>
</reference>
<dbReference type="SMART" id="SM00892">
    <property type="entry name" value="Endonuclease_NS"/>
    <property type="match status" value="1"/>
</dbReference>
<proteinExistence type="predicted"/>
<keyword evidence="3" id="KW-0540">Nuclease</keyword>
<dbReference type="InterPro" id="IPR044929">
    <property type="entry name" value="DNA/RNA_non-sp_Endonuclease_sf"/>
</dbReference>
<dbReference type="InterPro" id="IPR020821">
    <property type="entry name" value="ENPP1-3/EXOG-like_nuc-like"/>
</dbReference>
<gene>
    <name evidence="3" type="ORF">LMS43_09855</name>
</gene>
<feature type="domain" description="DNA/RNA non-specific endonuclease/pyrophosphatase/phosphodiesterase" evidence="2">
    <location>
        <begin position="138"/>
        <end position="319"/>
    </location>
</feature>
<dbReference type="SUPFAM" id="SSF54060">
    <property type="entry name" value="His-Me finger endonucleases"/>
    <property type="match status" value="1"/>
</dbReference>
<accession>A0ABT8EK93</accession>
<dbReference type="SMART" id="SM00477">
    <property type="entry name" value="NUC"/>
    <property type="match status" value="1"/>
</dbReference>
<dbReference type="PANTHER" id="PTHR13966">
    <property type="entry name" value="ENDONUCLEASE RELATED"/>
    <property type="match status" value="1"/>
</dbReference>